<dbReference type="Pfam" id="PF01048">
    <property type="entry name" value="PNP_UDP_1"/>
    <property type="match status" value="1"/>
</dbReference>
<proteinExistence type="predicted"/>
<name>A0ABP4AEA7_9ACTN</name>
<organism evidence="2 3">
    <name type="scientific">Nonomuraea longicatena</name>
    <dbReference type="NCBI Taxonomy" id="83682"/>
    <lineage>
        <taxon>Bacteria</taxon>
        <taxon>Bacillati</taxon>
        <taxon>Actinomycetota</taxon>
        <taxon>Actinomycetes</taxon>
        <taxon>Streptosporangiales</taxon>
        <taxon>Streptosporangiaceae</taxon>
        <taxon>Nonomuraea</taxon>
    </lineage>
</organism>
<keyword evidence="3" id="KW-1185">Reference proteome</keyword>
<accession>A0ABP4AEA7</accession>
<sequence length="271" mass="29285">MNERPIVILTALDLEYDAVRERLDGLRPHRHRQGTRFEVGHIPGTDRPVALGLTGKGNHASAVLTERAIHEFDPPAVLFTGVAGGLWPDIQLGTVVVATHVYAYHGGTSEDDGFKARPRAWEISHELDQLARHVRRAGSWPHPVKFGPIAAGEVVQDSAVSWHAEWIRQTYNDALAIEMESAGVAKAAHDNRSRPLAVVRGISDRADGTKVATDGWQPRAAASAAAFALALAREIDVPEPEPAARPAVNVARDHARVGVQAGQVNGDINLR</sequence>
<reference evidence="3" key="1">
    <citation type="journal article" date="2019" name="Int. J. Syst. Evol. Microbiol.">
        <title>The Global Catalogue of Microorganisms (GCM) 10K type strain sequencing project: providing services to taxonomists for standard genome sequencing and annotation.</title>
        <authorList>
            <consortium name="The Broad Institute Genomics Platform"/>
            <consortium name="The Broad Institute Genome Sequencing Center for Infectious Disease"/>
            <person name="Wu L."/>
            <person name="Ma J."/>
        </authorList>
    </citation>
    <scope>NUCLEOTIDE SEQUENCE [LARGE SCALE GENOMIC DNA]</scope>
    <source>
        <strain evidence="3">JCM 11136</strain>
    </source>
</reference>
<dbReference type="PANTHER" id="PTHR46832">
    <property type="entry name" value="5'-METHYLTHIOADENOSINE/S-ADENOSYLHOMOCYSTEINE NUCLEOSIDASE"/>
    <property type="match status" value="1"/>
</dbReference>
<evidence type="ECO:0000313" key="3">
    <source>
        <dbReference type="Proteomes" id="UP001501578"/>
    </source>
</evidence>
<dbReference type="Gene3D" id="3.40.50.1580">
    <property type="entry name" value="Nucleoside phosphorylase domain"/>
    <property type="match status" value="1"/>
</dbReference>
<dbReference type="Proteomes" id="UP001501578">
    <property type="component" value="Unassembled WGS sequence"/>
</dbReference>
<dbReference type="RefSeq" id="WP_343951628.1">
    <property type="nucleotide sequence ID" value="NZ_BAAAHQ010000021.1"/>
</dbReference>
<evidence type="ECO:0000259" key="1">
    <source>
        <dbReference type="Pfam" id="PF01048"/>
    </source>
</evidence>
<dbReference type="InterPro" id="IPR000845">
    <property type="entry name" value="Nucleoside_phosphorylase_d"/>
</dbReference>
<feature type="domain" description="Nucleoside phosphorylase" evidence="1">
    <location>
        <begin position="5"/>
        <end position="231"/>
    </location>
</feature>
<gene>
    <name evidence="2" type="ORF">GCM10009560_42100</name>
</gene>
<evidence type="ECO:0000313" key="2">
    <source>
        <dbReference type="EMBL" id="GAA0934656.1"/>
    </source>
</evidence>
<protein>
    <submittedName>
        <fullName evidence="2">5'-methylthioadenosine/S-adenosylhomocysteine nucleosidase</fullName>
    </submittedName>
</protein>
<dbReference type="PANTHER" id="PTHR46832:SF1">
    <property type="entry name" value="5'-METHYLTHIOADENOSINE_S-ADENOSYLHOMOCYSTEINE NUCLEOSIDASE"/>
    <property type="match status" value="1"/>
</dbReference>
<dbReference type="SUPFAM" id="SSF53167">
    <property type="entry name" value="Purine and uridine phosphorylases"/>
    <property type="match status" value="1"/>
</dbReference>
<dbReference type="CDD" id="cd09008">
    <property type="entry name" value="MTAN"/>
    <property type="match status" value="1"/>
</dbReference>
<dbReference type="InterPro" id="IPR035994">
    <property type="entry name" value="Nucleoside_phosphorylase_sf"/>
</dbReference>
<comment type="caution">
    <text evidence="2">The sequence shown here is derived from an EMBL/GenBank/DDBJ whole genome shotgun (WGS) entry which is preliminary data.</text>
</comment>
<dbReference type="EMBL" id="BAAAHQ010000021">
    <property type="protein sequence ID" value="GAA0934656.1"/>
    <property type="molecule type" value="Genomic_DNA"/>
</dbReference>